<organism evidence="2 3">
    <name type="scientific">Candidatus Magasanikbacteria bacterium RIFCSPHIGHO2_02_FULL_51_14</name>
    <dbReference type="NCBI Taxonomy" id="1798683"/>
    <lineage>
        <taxon>Bacteria</taxon>
        <taxon>Candidatus Magasanikiibacteriota</taxon>
    </lineage>
</organism>
<comment type="caution">
    <text evidence="2">The sequence shown here is derived from an EMBL/GenBank/DDBJ whole genome shotgun (WGS) entry which is preliminary data.</text>
</comment>
<evidence type="ECO:0000313" key="2">
    <source>
        <dbReference type="EMBL" id="OGH73853.1"/>
    </source>
</evidence>
<evidence type="ECO:0000313" key="3">
    <source>
        <dbReference type="Proteomes" id="UP000177457"/>
    </source>
</evidence>
<feature type="domain" description="Polymerase beta nucleotidyltransferase" evidence="1">
    <location>
        <begin position="10"/>
        <end position="99"/>
    </location>
</feature>
<evidence type="ECO:0000259" key="1">
    <source>
        <dbReference type="Pfam" id="PF18765"/>
    </source>
</evidence>
<dbReference type="InterPro" id="IPR052930">
    <property type="entry name" value="TA_antitoxin_MntA"/>
</dbReference>
<gene>
    <name evidence="2" type="ORF">A3C90_01255</name>
</gene>
<proteinExistence type="predicted"/>
<dbReference type="AlphaFoldDB" id="A0A1F6MR04"/>
<dbReference type="InterPro" id="IPR041633">
    <property type="entry name" value="Polbeta"/>
</dbReference>
<protein>
    <recommendedName>
        <fullName evidence="1">Polymerase beta nucleotidyltransferase domain-containing protein</fullName>
    </recommendedName>
</protein>
<dbReference type="SUPFAM" id="SSF81301">
    <property type="entry name" value="Nucleotidyltransferase"/>
    <property type="match status" value="1"/>
</dbReference>
<dbReference type="Proteomes" id="UP000177457">
    <property type="component" value="Unassembled WGS sequence"/>
</dbReference>
<sequence length="136" mass="15932">MNMELLKKHSKMIAKRHDLDLVVMFGSAARGKTHKLSDVDIAIKPKKQMSYREEAVIEMEFQRALKRGNVEIVNMRELKSPLLQYAIATDGIVLFQESREIFDEFQILATHLYREARPLFDLEKRYVAKHIAHYAE</sequence>
<dbReference type="Pfam" id="PF18765">
    <property type="entry name" value="Polbeta"/>
    <property type="match status" value="1"/>
</dbReference>
<dbReference type="InterPro" id="IPR043519">
    <property type="entry name" value="NT_sf"/>
</dbReference>
<dbReference type="EMBL" id="MFQE01000011">
    <property type="protein sequence ID" value="OGH73853.1"/>
    <property type="molecule type" value="Genomic_DNA"/>
</dbReference>
<dbReference type="PANTHER" id="PTHR43852">
    <property type="entry name" value="NUCLEOTIDYLTRANSFERASE"/>
    <property type="match status" value="1"/>
</dbReference>
<accession>A0A1F6MR04</accession>
<dbReference type="NCBIfam" id="NF047752">
    <property type="entry name" value="MntA_antitoxin"/>
    <property type="match status" value="1"/>
</dbReference>
<dbReference type="CDD" id="cd05403">
    <property type="entry name" value="NT_KNTase_like"/>
    <property type="match status" value="1"/>
</dbReference>
<dbReference type="PANTHER" id="PTHR43852:SF2">
    <property type="entry name" value="PROTEIN ADENYLYLTRANSFERASE MNTA"/>
    <property type="match status" value="1"/>
</dbReference>
<name>A0A1F6MR04_9BACT</name>
<dbReference type="STRING" id="1798683.A3C90_01255"/>
<reference evidence="2 3" key="1">
    <citation type="journal article" date="2016" name="Nat. Commun.">
        <title>Thousands of microbial genomes shed light on interconnected biogeochemical processes in an aquifer system.</title>
        <authorList>
            <person name="Anantharaman K."/>
            <person name="Brown C.T."/>
            <person name="Hug L.A."/>
            <person name="Sharon I."/>
            <person name="Castelle C.J."/>
            <person name="Probst A.J."/>
            <person name="Thomas B.C."/>
            <person name="Singh A."/>
            <person name="Wilkins M.J."/>
            <person name="Karaoz U."/>
            <person name="Brodie E.L."/>
            <person name="Williams K.H."/>
            <person name="Hubbard S.S."/>
            <person name="Banfield J.F."/>
        </authorList>
    </citation>
    <scope>NUCLEOTIDE SEQUENCE [LARGE SCALE GENOMIC DNA]</scope>
</reference>
<dbReference type="Gene3D" id="3.30.460.10">
    <property type="entry name" value="Beta Polymerase, domain 2"/>
    <property type="match status" value="1"/>
</dbReference>